<feature type="compositionally biased region" description="Basic residues" evidence="1">
    <location>
        <begin position="336"/>
        <end position="354"/>
    </location>
</feature>
<sequence length="354" mass="40286">MRSPTFAPQLKLKVSVSRDIQYSSFYHLAISDKSLNSNAAPMTTSLPSRPTPRAVIYESVTFEVFGEAITPIYQKTADSIATKRARGTVKISPLFFTLTNVTNTIIFYESDDCWKRFVLKPEVILCFSCHIGPTFVHSLKQRIEAAPRKIVLRRCRITENASILQLLKVFPTLKEVHIDRILLVSLLTQLMEIKEANELNMVVVRGPAIIFTEGVTKGLLSSLFGNTALTENFGLFIQIAGTEEPWRAIKWPFMRLFKGHFVGVDSRPEEGRFICICYKSGKRYYQYCDSEDSLSRPIKRKVETVISRPNLPDSPKRVRVNINDSQKEESQIPAKKASKKGPKPRRNNKKRKAK</sequence>
<dbReference type="AlphaFoldDB" id="A0A7E4V8S7"/>
<evidence type="ECO:0000256" key="1">
    <source>
        <dbReference type="SAM" id="MobiDB-lite"/>
    </source>
</evidence>
<evidence type="ECO:0000313" key="2">
    <source>
        <dbReference type="Proteomes" id="UP000492821"/>
    </source>
</evidence>
<protein>
    <submittedName>
        <fullName evidence="3">Ribosome production factor 2 homolog</fullName>
    </submittedName>
</protein>
<accession>A0A7E4V8S7</accession>
<organism evidence="2 3">
    <name type="scientific">Panagrellus redivivus</name>
    <name type="common">Microworm</name>
    <dbReference type="NCBI Taxonomy" id="6233"/>
    <lineage>
        <taxon>Eukaryota</taxon>
        <taxon>Metazoa</taxon>
        <taxon>Ecdysozoa</taxon>
        <taxon>Nematoda</taxon>
        <taxon>Chromadorea</taxon>
        <taxon>Rhabditida</taxon>
        <taxon>Tylenchina</taxon>
        <taxon>Panagrolaimomorpha</taxon>
        <taxon>Panagrolaimoidea</taxon>
        <taxon>Panagrolaimidae</taxon>
        <taxon>Panagrellus</taxon>
    </lineage>
</organism>
<reference evidence="3" key="2">
    <citation type="submission" date="2020-10" db="UniProtKB">
        <authorList>
            <consortium name="WormBaseParasite"/>
        </authorList>
    </citation>
    <scope>IDENTIFICATION</scope>
</reference>
<dbReference type="Proteomes" id="UP000492821">
    <property type="component" value="Unassembled WGS sequence"/>
</dbReference>
<reference evidence="2" key="1">
    <citation type="journal article" date="2013" name="Genetics">
        <title>The draft genome and transcriptome of Panagrellus redivivus are shaped by the harsh demands of a free-living lifestyle.</title>
        <authorList>
            <person name="Srinivasan J."/>
            <person name="Dillman A.R."/>
            <person name="Macchietto M.G."/>
            <person name="Heikkinen L."/>
            <person name="Lakso M."/>
            <person name="Fracchia K.M."/>
            <person name="Antoshechkin I."/>
            <person name="Mortazavi A."/>
            <person name="Wong G."/>
            <person name="Sternberg P.W."/>
        </authorList>
    </citation>
    <scope>NUCLEOTIDE SEQUENCE [LARGE SCALE GENOMIC DNA]</scope>
    <source>
        <strain evidence="2">MT8872</strain>
    </source>
</reference>
<keyword evidence="2" id="KW-1185">Reference proteome</keyword>
<evidence type="ECO:0000313" key="3">
    <source>
        <dbReference type="WBParaSite" id="Pan_g1802.t1"/>
    </source>
</evidence>
<feature type="region of interest" description="Disordered" evidence="1">
    <location>
        <begin position="307"/>
        <end position="354"/>
    </location>
</feature>
<name>A0A7E4V8S7_PANRE</name>
<proteinExistence type="predicted"/>
<dbReference type="WBParaSite" id="Pan_g1802.t1">
    <property type="protein sequence ID" value="Pan_g1802.t1"/>
    <property type="gene ID" value="Pan_g1802"/>
</dbReference>